<sequence length="275" mass="32043">MKKIITSGSVLLLLLIVAGCSTISMNRYIEKEERVDVERFAYPDENFTYDMEVLQDLADRVRLEELTTRNINSILKDEIKAGRYNEIIIYLRELQEEEPEEAAAFSTRYNEALQAHVMRSAEPSPTLVEDAITRLEYQYQLDPENERYIIDLANMLIHSEYDVERGATLLFDLEEKMIQAGEQPGLDLTLALAEAYFAVGKYEESIERFERLTTLDTEDPTYFYKMSKVFKEMGDKEQERAALTQALEPTSEFLTQYGDSTYHLYKDYLNKSIYE</sequence>
<keyword evidence="3" id="KW-1185">Reference proteome</keyword>
<comment type="caution">
    <text evidence="2">The sequence shown here is derived from an EMBL/GenBank/DDBJ whole genome shotgun (WGS) entry which is preliminary data.</text>
</comment>
<evidence type="ECO:0000313" key="3">
    <source>
        <dbReference type="Proteomes" id="UP001596143"/>
    </source>
</evidence>
<gene>
    <name evidence="2" type="ORF">ACFPTR_05930</name>
</gene>
<dbReference type="EMBL" id="JBHSPF010000022">
    <property type="protein sequence ID" value="MFC5628436.1"/>
    <property type="molecule type" value="Genomic_DNA"/>
</dbReference>
<name>A0ABW0U734_9BACI</name>
<organism evidence="2 3">
    <name type="scientific">Aliibacillus thermotolerans</name>
    <dbReference type="NCBI Taxonomy" id="1834418"/>
    <lineage>
        <taxon>Bacteria</taxon>
        <taxon>Bacillati</taxon>
        <taxon>Bacillota</taxon>
        <taxon>Bacilli</taxon>
        <taxon>Bacillales</taxon>
        <taxon>Bacillaceae</taxon>
        <taxon>Aliibacillus</taxon>
    </lineage>
</organism>
<protein>
    <submittedName>
        <fullName evidence="2">Tetratricopeptide repeat protein</fullName>
    </submittedName>
</protein>
<reference evidence="3" key="1">
    <citation type="journal article" date="2019" name="Int. J. Syst. Evol. Microbiol.">
        <title>The Global Catalogue of Microorganisms (GCM) 10K type strain sequencing project: providing services to taxonomists for standard genome sequencing and annotation.</title>
        <authorList>
            <consortium name="The Broad Institute Genomics Platform"/>
            <consortium name="The Broad Institute Genome Sequencing Center for Infectious Disease"/>
            <person name="Wu L."/>
            <person name="Ma J."/>
        </authorList>
    </citation>
    <scope>NUCLEOTIDE SEQUENCE [LARGE SCALE GENOMIC DNA]</scope>
    <source>
        <strain evidence="3">CGMCC 1.15790</strain>
    </source>
</reference>
<feature type="repeat" description="TPR" evidence="1">
    <location>
        <begin position="186"/>
        <end position="219"/>
    </location>
</feature>
<dbReference type="SUPFAM" id="SSF48452">
    <property type="entry name" value="TPR-like"/>
    <property type="match status" value="1"/>
</dbReference>
<keyword evidence="1" id="KW-0802">TPR repeat</keyword>
<dbReference type="PROSITE" id="PS51257">
    <property type="entry name" value="PROKAR_LIPOPROTEIN"/>
    <property type="match status" value="1"/>
</dbReference>
<dbReference type="InterPro" id="IPR011990">
    <property type="entry name" value="TPR-like_helical_dom_sf"/>
</dbReference>
<proteinExistence type="predicted"/>
<dbReference type="Proteomes" id="UP001596143">
    <property type="component" value="Unassembled WGS sequence"/>
</dbReference>
<dbReference type="Gene3D" id="1.25.40.10">
    <property type="entry name" value="Tetratricopeptide repeat domain"/>
    <property type="match status" value="1"/>
</dbReference>
<accession>A0ABW0U734</accession>
<dbReference type="RefSeq" id="WP_270898314.1">
    <property type="nucleotide sequence ID" value="NZ_JBHSPF010000022.1"/>
</dbReference>
<dbReference type="InterPro" id="IPR019734">
    <property type="entry name" value="TPR_rpt"/>
</dbReference>
<evidence type="ECO:0000256" key="1">
    <source>
        <dbReference type="PROSITE-ProRule" id="PRU00339"/>
    </source>
</evidence>
<evidence type="ECO:0000313" key="2">
    <source>
        <dbReference type="EMBL" id="MFC5628436.1"/>
    </source>
</evidence>
<dbReference type="PROSITE" id="PS50005">
    <property type="entry name" value="TPR"/>
    <property type="match status" value="1"/>
</dbReference>